<comment type="caution">
    <text evidence="2">The sequence shown here is derived from an EMBL/GenBank/DDBJ whole genome shotgun (WGS) entry which is preliminary data.</text>
</comment>
<dbReference type="Proteomes" id="UP000499080">
    <property type="component" value="Unassembled WGS sequence"/>
</dbReference>
<evidence type="ECO:0000313" key="3">
    <source>
        <dbReference type="Proteomes" id="UP000499080"/>
    </source>
</evidence>
<keyword evidence="3" id="KW-1185">Reference proteome</keyword>
<protein>
    <submittedName>
        <fullName evidence="2">Uncharacterized protein</fullName>
    </submittedName>
</protein>
<feature type="compositionally biased region" description="Polar residues" evidence="1">
    <location>
        <begin position="68"/>
        <end position="82"/>
    </location>
</feature>
<dbReference type="AlphaFoldDB" id="A0A4Y2F8F0"/>
<evidence type="ECO:0000313" key="2">
    <source>
        <dbReference type="EMBL" id="GBM37743.1"/>
    </source>
</evidence>
<reference evidence="2 3" key="1">
    <citation type="journal article" date="2019" name="Sci. Rep.">
        <title>Orb-weaving spider Araneus ventricosus genome elucidates the spidroin gene catalogue.</title>
        <authorList>
            <person name="Kono N."/>
            <person name="Nakamura H."/>
            <person name="Ohtoshi R."/>
            <person name="Moran D.A.P."/>
            <person name="Shinohara A."/>
            <person name="Yoshida Y."/>
            <person name="Fujiwara M."/>
            <person name="Mori M."/>
            <person name="Tomita M."/>
            <person name="Arakawa K."/>
        </authorList>
    </citation>
    <scope>NUCLEOTIDE SEQUENCE [LARGE SCALE GENOMIC DNA]</scope>
</reference>
<evidence type="ECO:0000256" key="1">
    <source>
        <dbReference type="SAM" id="MobiDB-lite"/>
    </source>
</evidence>
<accession>A0A4Y2F8F0</accession>
<dbReference type="EMBL" id="BGPR01095255">
    <property type="protein sequence ID" value="GBM37743.1"/>
    <property type="molecule type" value="Genomic_DNA"/>
</dbReference>
<gene>
    <name evidence="2" type="ORF">AVEN_60917_1</name>
</gene>
<feature type="region of interest" description="Disordered" evidence="1">
    <location>
        <begin position="64"/>
        <end position="91"/>
    </location>
</feature>
<name>A0A4Y2F8F0_ARAVE</name>
<proteinExistence type="predicted"/>
<sequence length="91" mass="10067">MKFRKDSISLHFMRYAGEVKQLGRQAGWSKYGFGPGVPIDKSEIPEAREGKGVVVEKRKTFFGRQSDKSGSTGCSPTHNTSALMEKRNTAS</sequence>
<organism evidence="2 3">
    <name type="scientific">Araneus ventricosus</name>
    <name type="common">Orbweaver spider</name>
    <name type="synonym">Epeira ventricosa</name>
    <dbReference type="NCBI Taxonomy" id="182803"/>
    <lineage>
        <taxon>Eukaryota</taxon>
        <taxon>Metazoa</taxon>
        <taxon>Ecdysozoa</taxon>
        <taxon>Arthropoda</taxon>
        <taxon>Chelicerata</taxon>
        <taxon>Arachnida</taxon>
        <taxon>Araneae</taxon>
        <taxon>Araneomorphae</taxon>
        <taxon>Entelegynae</taxon>
        <taxon>Araneoidea</taxon>
        <taxon>Araneidae</taxon>
        <taxon>Araneus</taxon>
    </lineage>
</organism>